<dbReference type="GO" id="GO:0033612">
    <property type="term" value="F:receptor serine/threonine kinase binding"/>
    <property type="evidence" value="ECO:0007669"/>
    <property type="project" value="InterPro"/>
</dbReference>
<keyword evidence="9" id="KW-1185">Reference proteome</keyword>
<feature type="compositionally biased region" description="Basic and acidic residues" evidence="6">
    <location>
        <begin position="80"/>
        <end position="94"/>
    </location>
</feature>
<dbReference type="OrthoDB" id="1862509at2759"/>
<name>A0A9N7MSU1_STRHE</name>
<sequence>MAITKRFGLLYLLLVLSLFIQDFAGNDVFVLAESIDSGPSHRKLFLELKKMALRNRAQKLGKTEMTENWELRRVPTGPDPLHHNGQDPKKPRTP</sequence>
<keyword evidence="4 7" id="KW-0732">Signal</keyword>
<evidence type="ECO:0000256" key="7">
    <source>
        <dbReference type="SAM" id="SignalP"/>
    </source>
</evidence>
<dbReference type="InterPro" id="IPR044962">
    <property type="entry name" value="CLV3/ESR"/>
</dbReference>
<organism evidence="8 9">
    <name type="scientific">Striga hermonthica</name>
    <name type="common">Purple witchweed</name>
    <name type="synonym">Buchnera hermonthica</name>
    <dbReference type="NCBI Taxonomy" id="68872"/>
    <lineage>
        <taxon>Eukaryota</taxon>
        <taxon>Viridiplantae</taxon>
        <taxon>Streptophyta</taxon>
        <taxon>Embryophyta</taxon>
        <taxon>Tracheophyta</taxon>
        <taxon>Spermatophyta</taxon>
        <taxon>Magnoliopsida</taxon>
        <taxon>eudicotyledons</taxon>
        <taxon>Gunneridae</taxon>
        <taxon>Pentapetalae</taxon>
        <taxon>asterids</taxon>
        <taxon>lamiids</taxon>
        <taxon>Lamiales</taxon>
        <taxon>Orobanchaceae</taxon>
        <taxon>Buchnereae</taxon>
        <taxon>Striga</taxon>
    </lineage>
</organism>
<evidence type="ECO:0000256" key="3">
    <source>
        <dbReference type="ARBA" id="ARBA00022525"/>
    </source>
</evidence>
<dbReference type="AlphaFoldDB" id="A0A9N7MSU1"/>
<evidence type="ECO:0000256" key="1">
    <source>
        <dbReference type="ARBA" id="ARBA00004613"/>
    </source>
</evidence>
<proteinExistence type="inferred from homology"/>
<dbReference type="EMBL" id="CACSLK010012233">
    <property type="protein sequence ID" value="CAA0814980.1"/>
    <property type="molecule type" value="Genomic_DNA"/>
</dbReference>
<evidence type="ECO:0000313" key="8">
    <source>
        <dbReference type="EMBL" id="CAA0814980.1"/>
    </source>
</evidence>
<evidence type="ECO:0000256" key="2">
    <source>
        <dbReference type="ARBA" id="ARBA00005416"/>
    </source>
</evidence>
<dbReference type="PANTHER" id="PTHR36349">
    <property type="entry name" value="PROTEIN CLAVATA 3"/>
    <property type="match status" value="1"/>
</dbReference>
<feature type="region of interest" description="Disordered" evidence="6">
    <location>
        <begin position="64"/>
        <end position="94"/>
    </location>
</feature>
<feature type="signal peptide" evidence="7">
    <location>
        <begin position="1"/>
        <end position="25"/>
    </location>
</feature>
<evidence type="ECO:0000256" key="4">
    <source>
        <dbReference type="ARBA" id="ARBA00022729"/>
    </source>
</evidence>
<evidence type="ECO:0000256" key="6">
    <source>
        <dbReference type="SAM" id="MobiDB-lite"/>
    </source>
</evidence>
<feature type="chain" id="PRO_5040460790" evidence="7">
    <location>
        <begin position="26"/>
        <end position="94"/>
    </location>
</feature>
<dbReference type="Proteomes" id="UP001153555">
    <property type="component" value="Unassembled WGS sequence"/>
</dbReference>
<keyword evidence="5" id="KW-0221">Differentiation</keyword>
<feature type="compositionally biased region" description="Basic and acidic residues" evidence="6">
    <location>
        <begin position="64"/>
        <end position="73"/>
    </location>
</feature>
<dbReference type="GO" id="GO:0005576">
    <property type="term" value="C:extracellular region"/>
    <property type="evidence" value="ECO:0007669"/>
    <property type="project" value="UniProtKB-SubCell"/>
</dbReference>
<gene>
    <name evidence="8" type="ORF">SHERM_15134</name>
</gene>
<comment type="caution">
    <text evidence="8">The sequence shown here is derived from an EMBL/GenBank/DDBJ whole genome shotgun (WGS) entry which is preliminary data.</text>
</comment>
<evidence type="ECO:0000313" key="9">
    <source>
        <dbReference type="Proteomes" id="UP001153555"/>
    </source>
</evidence>
<dbReference type="GO" id="GO:0030154">
    <property type="term" value="P:cell differentiation"/>
    <property type="evidence" value="ECO:0007669"/>
    <property type="project" value="UniProtKB-KW"/>
</dbReference>
<protein>
    <submittedName>
        <fullName evidence="8">Protein CLAVATA 3</fullName>
    </submittedName>
</protein>
<keyword evidence="3" id="KW-0964">Secreted</keyword>
<evidence type="ECO:0000256" key="5">
    <source>
        <dbReference type="ARBA" id="ARBA00022782"/>
    </source>
</evidence>
<dbReference type="PANTHER" id="PTHR36349:SF2">
    <property type="entry name" value="PROTEIN CLAVATA 3"/>
    <property type="match status" value="1"/>
</dbReference>
<comment type="similarity">
    <text evidence="2">Belongs to the CLV3/ESR signal peptide family.</text>
</comment>
<reference evidence="8" key="1">
    <citation type="submission" date="2019-12" db="EMBL/GenBank/DDBJ databases">
        <authorList>
            <person name="Scholes J."/>
        </authorList>
    </citation>
    <scope>NUCLEOTIDE SEQUENCE</scope>
</reference>
<comment type="subcellular location">
    <subcellularLocation>
        <location evidence="1">Secreted</location>
    </subcellularLocation>
</comment>
<accession>A0A9N7MSU1</accession>